<evidence type="ECO:0000256" key="24">
    <source>
        <dbReference type="ARBA" id="ARBA00048679"/>
    </source>
</evidence>
<dbReference type="PROSITE" id="PS50011">
    <property type="entry name" value="PROTEIN_KINASE_DOM"/>
    <property type="match status" value="1"/>
</dbReference>
<dbReference type="InterPro" id="IPR000719">
    <property type="entry name" value="Prot_kinase_dom"/>
</dbReference>
<dbReference type="AlphaFoldDB" id="A0A067L997"/>
<feature type="transmembrane region" description="Helical" evidence="27">
    <location>
        <begin position="400"/>
        <end position="416"/>
    </location>
</feature>
<evidence type="ECO:0000256" key="3">
    <source>
        <dbReference type="ARBA" id="ARBA00022527"/>
    </source>
</evidence>
<dbReference type="Gene3D" id="3.30.200.20">
    <property type="entry name" value="Phosphorylase Kinase, domain 1"/>
    <property type="match status" value="1"/>
</dbReference>
<evidence type="ECO:0000256" key="11">
    <source>
        <dbReference type="ARBA" id="ARBA00022824"/>
    </source>
</evidence>
<dbReference type="OrthoDB" id="63989at2759"/>
<dbReference type="GO" id="GO:0036498">
    <property type="term" value="P:IRE1-mediated unfolded protein response"/>
    <property type="evidence" value="ECO:0007669"/>
    <property type="project" value="TreeGrafter"/>
</dbReference>
<feature type="domain" description="Protein kinase" evidence="29">
    <location>
        <begin position="502"/>
        <end position="792"/>
    </location>
</feature>
<keyword evidence="21" id="KW-0834">Unfolded protein response</keyword>
<dbReference type="SMART" id="SM00580">
    <property type="entry name" value="PUG"/>
    <property type="match status" value="1"/>
</dbReference>
<feature type="signal peptide" evidence="28">
    <location>
        <begin position="1"/>
        <end position="21"/>
    </location>
</feature>
<dbReference type="SMART" id="SM00564">
    <property type="entry name" value="PQQ"/>
    <property type="match status" value="3"/>
</dbReference>
<dbReference type="GO" id="GO:0006397">
    <property type="term" value="P:mRNA processing"/>
    <property type="evidence" value="ECO:0007669"/>
    <property type="project" value="UniProtKB-KW"/>
</dbReference>
<evidence type="ECO:0000256" key="8">
    <source>
        <dbReference type="ARBA" id="ARBA00022741"/>
    </source>
</evidence>
<keyword evidence="16 27" id="KW-0472">Membrane</keyword>
<evidence type="ECO:0000256" key="6">
    <source>
        <dbReference type="ARBA" id="ARBA00022692"/>
    </source>
</evidence>
<evidence type="ECO:0000256" key="10">
    <source>
        <dbReference type="ARBA" id="ARBA00022801"/>
    </source>
</evidence>
<dbReference type="InterPro" id="IPR038357">
    <property type="entry name" value="KEN_sf"/>
</dbReference>
<evidence type="ECO:0000256" key="17">
    <source>
        <dbReference type="ARBA" id="ARBA00023157"/>
    </source>
</evidence>
<dbReference type="EC" id="2.7.11.1" evidence="2"/>
<keyword evidence="6 27" id="KW-0812">Transmembrane</keyword>
<dbReference type="EMBL" id="KK914259">
    <property type="protein sequence ID" value="KDP43783.1"/>
    <property type="molecule type" value="Genomic_DNA"/>
</dbReference>
<dbReference type="Gene3D" id="2.130.10.10">
    <property type="entry name" value="YVTN repeat-like/Quinoprotein amine dehydrogenase"/>
    <property type="match status" value="1"/>
</dbReference>
<organism evidence="31 32">
    <name type="scientific">Jatropha curcas</name>
    <name type="common">Barbados nut</name>
    <dbReference type="NCBI Taxonomy" id="180498"/>
    <lineage>
        <taxon>Eukaryota</taxon>
        <taxon>Viridiplantae</taxon>
        <taxon>Streptophyta</taxon>
        <taxon>Embryophyta</taxon>
        <taxon>Tracheophyta</taxon>
        <taxon>Spermatophyta</taxon>
        <taxon>Magnoliopsida</taxon>
        <taxon>eudicotyledons</taxon>
        <taxon>Gunneridae</taxon>
        <taxon>Pentapetalae</taxon>
        <taxon>rosids</taxon>
        <taxon>fabids</taxon>
        <taxon>Malpighiales</taxon>
        <taxon>Euphorbiaceae</taxon>
        <taxon>Crotonoideae</taxon>
        <taxon>Jatropheae</taxon>
        <taxon>Jatropha</taxon>
    </lineage>
</organism>
<dbReference type="KEGG" id="jcu:105628580"/>
<comment type="catalytic activity">
    <reaction evidence="23">
        <text>L-threonyl-[protein] + ATP = O-phospho-L-threonyl-[protein] + ADP + H(+)</text>
        <dbReference type="Rhea" id="RHEA:46608"/>
        <dbReference type="Rhea" id="RHEA-COMP:11060"/>
        <dbReference type="Rhea" id="RHEA-COMP:11605"/>
        <dbReference type="ChEBI" id="CHEBI:15378"/>
        <dbReference type="ChEBI" id="CHEBI:30013"/>
        <dbReference type="ChEBI" id="CHEBI:30616"/>
        <dbReference type="ChEBI" id="CHEBI:61977"/>
        <dbReference type="ChEBI" id="CHEBI:456216"/>
        <dbReference type="EC" id="2.7.11.1"/>
    </reaction>
</comment>
<evidence type="ECO:0000256" key="2">
    <source>
        <dbReference type="ARBA" id="ARBA00012513"/>
    </source>
</evidence>
<dbReference type="FunFam" id="1.20.1440.180:FF:000002">
    <property type="entry name" value="Serine/threonine-protein kinase/endoribonuclease IRE1"/>
    <property type="match status" value="1"/>
</dbReference>
<dbReference type="Pfam" id="PF06479">
    <property type="entry name" value="Ribonuc_2-5A"/>
    <property type="match status" value="1"/>
</dbReference>
<evidence type="ECO:0000313" key="31">
    <source>
        <dbReference type="EMBL" id="KDP43783.1"/>
    </source>
</evidence>
<dbReference type="InterPro" id="IPR015943">
    <property type="entry name" value="WD40/YVTN_repeat-like_dom_sf"/>
</dbReference>
<keyword evidence="10" id="KW-0378">Hydrolase</keyword>
<evidence type="ECO:0000256" key="1">
    <source>
        <dbReference type="ARBA" id="ARBA00004115"/>
    </source>
</evidence>
<feature type="region of interest" description="Disordered" evidence="26">
    <location>
        <begin position="291"/>
        <end position="316"/>
    </location>
</feature>
<keyword evidence="17" id="KW-1015">Disulfide bond</keyword>
<dbReference type="Gene3D" id="1.10.510.10">
    <property type="entry name" value="Transferase(Phosphotransferase) domain 1"/>
    <property type="match status" value="1"/>
</dbReference>
<evidence type="ECO:0000256" key="23">
    <source>
        <dbReference type="ARBA" id="ARBA00047899"/>
    </source>
</evidence>
<keyword evidence="32" id="KW-1185">Reference proteome</keyword>
<keyword evidence="5" id="KW-0808">Transferase</keyword>
<evidence type="ECO:0000259" key="30">
    <source>
        <dbReference type="PROSITE" id="PS51392"/>
    </source>
</evidence>
<evidence type="ECO:0000256" key="7">
    <source>
        <dbReference type="ARBA" id="ARBA00022729"/>
    </source>
</evidence>
<evidence type="ECO:0000256" key="20">
    <source>
        <dbReference type="ARBA" id="ARBA00023187"/>
    </source>
</evidence>
<evidence type="ECO:0000256" key="28">
    <source>
        <dbReference type="SAM" id="SignalP"/>
    </source>
</evidence>
<dbReference type="Pfam" id="PF00069">
    <property type="entry name" value="Pkinase"/>
    <property type="match status" value="1"/>
</dbReference>
<dbReference type="GO" id="GO:0004521">
    <property type="term" value="F:RNA endonuclease activity"/>
    <property type="evidence" value="ECO:0007669"/>
    <property type="project" value="InterPro"/>
</dbReference>
<accession>A0A067L997</accession>
<keyword evidence="11" id="KW-0256">Endoplasmic reticulum</keyword>
<comment type="subcellular location">
    <subcellularLocation>
        <location evidence="1">Endoplasmic reticulum membrane</location>
        <topology evidence="1">Single-pass type I membrane protein</topology>
    </subcellularLocation>
</comment>
<keyword evidence="8" id="KW-0547">Nucleotide-binding</keyword>
<dbReference type="PANTHER" id="PTHR13954">
    <property type="entry name" value="IRE1-RELATED"/>
    <property type="match status" value="1"/>
</dbReference>
<keyword evidence="7 28" id="KW-0732">Signal</keyword>
<dbReference type="SUPFAM" id="SSF56112">
    <property type="entry name" value="Protein kinase-like (PK-like)"/>
    <property type="match status" value="1"/>
</dbReference>
<evidence type="ECO:0000256" key="25">
    <source>
        <dbReference type="ARBA" id="ARBA00065357"/>
    </source>
</evidence>
<dbReference type="InterPro" id="IPR018391">
    <property type="entry name" value="PQQ_b-propeller_rpt"/>
</dbReference>
<evidence type="ECO:0000259" key="29">
    <source>
        <dbReference type="PROSITE" id="PS50011"/>
    </source>
</evidence>
<keyword evidence="15" id="KW-0805">Transcription regulation</keyword>
<dbReference type="STRING" id="180498.A0A067L997"/>
<keyword evidence="19" id="KW-0325">Glycoprotein</keyword>
<dbReference type="GO" id="GO:0005524">
    <property type="term" value="F:ATP binding"/>
    <property type="evidence" value="ECO:0007669"/>
    <property type="project" value="UniProtKB-KW"/>
</dbReference>
<feature type="domain" description="KEN" evidence="30">
    <location>
        <begin position="795"/>
        <end position="926"/>
    </location>
</feature>
<sequence>MKLYFFRFFCLLLLLILGVFSSFGDGLNSGSTEIVHSSSRWVDFNAPTRAGARSLKSFSHVEDSTELVALLNGTIYFEDTISGRVLWSFSSGAPIHSSYQTPFNEDSDNENASGPSTGFFVDYGDDWQLYAHAKHTSGVRLPINIEDFIQITPHISEDGTVILGSKTTAVFVVEAKTGKLIRTYKSLASPSILQRNDQGSAMYDDNKNNENLVTPGSAAQVVYITRTDYALQTFGPNSDTVSWNMNAAMIEASFLCKDTAAVLNSANKLGSEIGSDFDLPFSCQSRRMAVRRQGKPQLSSRASHGDEKLPLPAPNVMLPSQPGVDKSVEDYQERRILSGSAPNSMLPLESKVRKLSSFQPNGDSERMLAVPYDSGAVDVRDTRFHYEELISIIIKLSRKLSFIFFIAIILLCFIFYPHNLVDKEKVVAEGLSTSSSLKASSTKKKKNRKSGKKDGYVEAKDSDVSCENGDGSELGDGNDKTVLDLNKLVDGGVDGRRIGKLFASNSEIAKGSNGTIVLEGIYEGRSVAVKRLVQAHHDVAFKEIQNLIASDRHPNIVRWYGVEYDKDFVYLALERCTCSLDDLVQIHCDSSLNRIFSENQATTAAIEYKHRLDKVKVTVQDFNLWKSNGYPSSLLLALMRDVVSGVVHLHELGIIHRDLKPQNVLILKERSLCAKLSDMGISKRLLGDMSSLGYHATGCGSSGWQAPEQLLNGRQTRGVDLFSLGCVLFFCITGGRHPFGDRLERDINIVKNKKDLSLVEYIPEAEDLISRLLNPDPELRPKALEVLHHPMFWSSEKRLSFLRDVSDRVELEDREYVSDLLKALESTAPTALGGKWDEKMEPAFITNIGHYRRYKFNSVRDLLRVLRNKLNHYRELPKEIQELVGPVPEGYDGYFASRFPKLLMEVYRVVYRFCGEEDCFQKYFTSSV</sequence>
<reference evidence="31 32" key="1">
    <citation type="journal article" date="2014" name="PLoS ONE">
        <title>Global Analysis of Gene Expression Profiles in Physic Nut (Jatropha curcas L.) Seedlings Exposed to Salt Stress.</title>
        <authorList>
            <person name="Zhang L."/>
            <person name="Zhang C."/>
            <person name="Wu P."/>
            <person name="Chen Y."/>
            <person name="Li M."/>
            <person name="Jiang H."/>
            <person name="Wu G."/>
        </authorList>
    </citation>
    <scope>NUCLEOTIDE SEQUENCE [LARGE SCALE GENOMIC DNA]</scope>
    <source>
        <strain evidence="32">cv. GZQX0401</strain>
        <tissue evidence="31">Young leaves</tissue>
    </source>
</reference>
<evidence type="ECO:0000256" key="16">
    <source>
        <dbReference type="ARBA" id="ARBA00023136"/>
    </source>
</evidence>
<dbReference type="Gene3D" id="1.20.1440.180">
    <property type="entry name" value="KEN domain"/>
    <property type="match status" value="1"/>
</dbReference>
<evidence type="ECO:0000256" key="18">
    <source>
        <dbReference type="ARBA" id="ARBA00023163"/>
    </source>
</evidence>
<name>A0A067L997_JATCU</name>
<keyword evidence="12" id="KW-0067">ATP-binding</keyword>
<protein>
    <recommendedName>
        <fullName evidence="2">non-specific serine/threonine protein kinase</fullName>
        <ecNumber evidence="2">2.7.11.1</ecNumber>
    </recommendedName>
</protein>
<gene>
    <name evidence="31" type="ORF">JCGZ_22410</name>
</gene>
<evidence type="ECO:0000256" key="5">
    <source>
        <dbReference type="ARBA" id="ARBA00022679"/>
    </source>
</evidence>
<evidence type="ECO:0000256" key="9">
    <source>
        <dbReference type="ARBA" id="ARBA00022777"/>
    </source>
</evidence>
<dbReference type="GO" id="GO:0042742">
    <property type="term" value="P:defense response to bacterium"/>
    <property type="evidence" value="ECO:0007669"/>
    <property type="project" value="UniProtKB-ARBA"/>
</dbReference>
<dbReference type="PROSITE" id="PS51392">
    <property type="entry name" value="KEN"/>
    <property type="match status" value="1"/>
</dbReference>
<dbReference type="InterPro" id="IPR011047">
    <property type="entry name" value="Quinoprotein_ADH-like_sf"/>
</dbReference>
<keyword evidence="9" id="KW-0418">Kinase</keyword>
<dbReference type="GO" id="GO:0051082">
    <property type="term" value="F:unfolded protein binding"/>
    <property type="evidence" value="ECO:0007669"/>
    <property type="project" value="TreeGrafter"/>
</dbReference>
<dbReference type="FunFam" id="1.10.510.10:FF:000463">
    <property type="entry name" value="Serine/threonine-protein kinase/endoribonuclease IRE1a"/>
    <property type="match status" value="1"/>
</dbReference>
<keyword evidence="13" id="KW-0391">Immunity</keyword>
<dbReference type="GO" id="GO:0009751">
    <property type="term" value="P:response to salicylic acid"/>
    <property type="evidence" value="ECO:0007669"/>
    <property type="project" value="UniProtKB-ARBA"/>
</dbReference>
<evidence type="ECO:0000256" key="12">
    <source>
        <dbReference type="ARBA" id="ARBA00022840"/>
    </source>
</evidence>
<evidence type="ECO:0000313" key="32">
    <source>
        <dbReference type="Proteomes" id="UP000027138"/>
    </source>
</evidence>
<dbReference type="PROSITE" id="PS00108">
    <property type="entry name" value="PROTEIN_KINASE_ST"/>
    <property type="match status" value="1"/>
</dbReference>
<evidence type="ECO:0000256" key="15">
    <source>
        <dbReference type="ARBA" id="ARBA00023015"/>
    </source>
</evidence>
<dbReference type="SUPFAM" id="SSF50998">
    <property type="entry name" value="Quinoprotein alcohol dehydrogenase-like"/>
    <property type="match status" value="1"/>
</dbReference>
<keyword evidence="14 27" id="KW-1133">Transmembrane helix</keyword>
<evidence type="ECO:0000256" key="13">
    <source>
        <dbReference type="ARBA" id="ARBA00022859"/>
    </source>
</evidence>
<comment type="subunit">
    <text evidence="25">Homodimer; disulfide-linked. Dimer formation is driven by hydrophobic interactions within the N-terminal luminal domains and stabilized by disulfide bridges.</text>
</comment>
<evidence type="ECO:0000256" key="22">
    <source>
        <dbReference type="ARBA" id="ARBA00023268"/>
    </source>
</evidence>
<evidence type="ECO:0000256" key="26">
    <source>
        <dbReference type="SAM" id="MobiDB-lite"/>
    </source>
</evidence>
<dbReference type="SMART" id="SM00220">
    <property type="entry name" value="S_TKc"/>
    <property type="match status" value="1"/>
</dbReference>
<evidence type="ECO:0000256" key="19">
    <source>
        <dbReference type="ARBA" id="ARBA00023180"/>
    </source>
</evidence>
<dbReference type="GO" id="GO:0008380">
    <property type="term" value="P:RNA splicing"/>
    <property type="evidence" value="ECO:0007669"/>
    <property type="project" value="UniProtKB-KW"/>
</dbReference>
<dbReference type="PANTHER" id="PTHR13954:SF6">
    <property type="entry name" value="NON-SPECIFIC SERINE_THREONINE PROTEIN KINASE"/>
    <property type="match status" value="1"/>
</dbReference>
<evidence type="ECO:0000256" key="27">
    <source>
        <dbReference type="SAM" id="Phobius"/>
    </source>
</evidence>
<keyword evidence="3" id="KW-0723">Serine/threonine-protein kinase</keyword>
<dbReference type="FunFam" id="3.30.200.20:FF:000077">
    <property type="entry name" value="Putative Serine/threonine-protein kinase/endoribonuclease IRE1"/>
    <property type="match status" value="1"/>
</dbReference>
<dbReference type="InterPro" id="IPR045133">
    <property type="entry name" value="IRE1/2-like"/>
</dbReference>
<proteinExistence type="predicted"/>
<dbReference type="GO" id="GO:0002376">
    <property type="term" value="P:immune system process"/>
    <property type="evidence" value="ECO:0007669"/>
    <property type="project" value="UniProtKB-KW"/>
</dbReference>
<comment type="catalytic activity">
    <reaction evidence="24">
        <text>L-seryl-[protein] + ATP = O-phospho-L-seryl-[protein] + ADP + H(+)</text>
        <dbReference type="Rhea" id="RHEA:17989"/>
        <dbReference type="Rhea" id="RHEA-COMP:9863"/>
        <dbReference type="Rhea" id="RHEA-COMP:11604"/>
        <dbReference type="ChEBI" id="CHEBI:15378"/>
        <dbReference type="ChEBI" id="CHEBI:29999"/>
        <dbReference type="ChEBI" id="CHEBI:30616"/>
        <dbReference type="ChEBI" id="CHEBI:83421"/>
        <dbReference type="ChEBI" id="CHEBI:456216"/>
        <dbReference type="EC" id="2.7.11.1"/>
    </reaction>
</comment>
<keyword evidence="22" id="KW-0511">Multifunctional enzyme</keyword>
<dbReference type="InterPro" id="IPR008271">
    <property type="entry name" value="Ser/Thr_kinase_AS"/>
</dbReference>
<feature type="chain" id="PRO_5001643607" description="non-specific serine/threonine protein kinase" evidence="28">
    <location>
        <begin position="22"/>
        <end position="928"/>
    </location>
</feature>
<evidence type="ECO:0000256" key="21">
    <source>
        <dbReference type="ARBA" id="ARBA00023230"/>
    </source>
</evidence>
<dbReference type="Proteomes" id="UP000027138">
    <property type="component" value="Unassembled WGS sequence"/>
</dbReference>
<dbReference type="GO" id="GO:1990604">
    <property type="term" value="C:IRE1-TRAF2-ASK1 complex"/>
    <property type="evidence" value="ECO:0007669"/>
    <property type="project" value="TreeGrafter"/>
</dbReference>
<keyword evidence="4" id="KW-0507">mRNA processing</keyword>
<evidence type="ECO:0000256" key="4">
    <source>
        <dbReference type="ARBA" id="ARBA00022664"/>
    </source>
</evidence>
<dbReference type="InterPro" id="IPR010513">
    <property type="entry name" value="KEN_dom"/>
</dbReference>
<keyword evidence="18" id="KW-0804">Transcription</keyword>
<dbReference type="GO" id="GO:0016787">
    <property type="term" value="F:hydrolase activity"/>
    <property type="evidence" value="ECO:0007669"/>
    <property type="project" value="UniProtKB-KW"/>
</dbReference>
<dbReference type="CDD" id="cd10422">
    <property type="entry name" value="RNase_Ire1"/>
    <property type="match status" value="1"/>
</dbReference>
<dbReference type="GO" id="GO:0004674">
    <property type="term" value="F:protein serine/threonine kinase activity"/>
    <property type="evidence" value="ECO:0007669"/>
    <property type="project" value="UniProtKB-KW"/>
</dbReference>
<dbReference type="InterPro" id="IPR011009">
    <property type="entry name" value="Kinase-like_dom_sf"/>
</dbReference>
<evidence type="ECO:0000256" key="14">
    <source>
        <dbReference type="ARBA" id="ARBA00022989"/>
    </source>
</evidence>
<keyword evidence="20" id="KW-0508">mRNA splicing</keyword>